<dbReference type="AlphaFoldDB" id="A0A382EK73"/>
<reference evidence="1" key="1">
    <citation type="submission" date="2018-05" db="EMBL/GenBank/DDBJ databases">
        <authorList>
            <person name="Lanie J.A."/>
            <person name="Ng W.-L."/>
            <person name="Kazmierczak K.M."/>
            <person name="Andrzejewski T.M."/>
            <person name="Davidsen T.M."/>
            <person name="Wayne K.J."/>
            <person name="Tettelin H."/>
            <person name="Glass J.I."/>
            <person name="Rusch D."/>
            <person name="Podicherti R."/>
            <person name="Tsui H.-C.T."/>
            <person name="Winkler M.E."/>
        </authorList>
    </citation>
    <scope>NUCLEOTIDE SEQUENCE</scope>
</reference>
<name>A0A382EK73_9ZZZZ</name>
<proteinExistence type="predicted"/>
<sequence length="298" mass="33760">MDFLQWGFLRVGGFQNITRNPAISGSFSGVDRSRLRYSSDPSYTAGQVWEGFRNDWVWESGITFQGINPIRVSGIWVDNTFYLPGDATYSHYIDYPNGRVVFDTPVDSSKTVSAEFSHRTVGVARASEPFIQELLYDSYDMENVHDYTLIGSGTRNQLGQTRLQLPVIGVEIVRSLPPEGYELGGSEYVFNDVLFHIFADNEDERNDIRDAILNQNRKVICLINRGSMKEDSNYPLQLDSLGSPKPSAIMYPYLVGPGGYKWKDTQFTNTVSTDMEPVNRWLHRATVRSTFTAIMSNI</sequence>
<dbReference type="EMBL" id="UINC01044617">
    <property type="protein sequence ID" value="SVB50303.1"/>
    <property type="molecule type" value="Genomic_DNA"/>
</dbReference>
<protein>
    <submittedName>
        <fullName evidence="1">Uncharacterized protein</fullName>
    </submittedName>
</protein>
<evidence type="ECO:0000313" key="1">
    <source>
        <dbReference type="EMBL" id="SVB50303.1"/>
    </source>
</evidence>
<gene>
    <name evidence="1" type="ORF">METZ01_LOCUS203157</name>
</gene>
<organism evidence="1">
    <name type="scientific">marine metagenome</name>
    <dbReference type="NCBI Taxonomy" id="408172"/>
    <lineage>
        <taxon>unclassified sequences</taxon>
        <taxon>metagenomes</taxon>
        <taxon>ecological metagenomes</taxon>
    </lineage>
</organism>
<accession>A0A382EK73</accession>